<keyword evidence="2" id="KW-1185">Reference proteome</keyword>
<evidence type="ECO:0000313" key="2">
    <source>
        <dbReference type="Proteomes" id="UP000216188"/>
    </source>
</evidence>
<evidence type="ECO:0000313" key="1">
    <source>
        <dbReference type="EMBL" id="OYR22500.1"/>
    </source>
</evidence>
<accession>A0A256G6C4</accession>
<protein>
    <submittedName>
        <fullName evidence="1">Uncharacterized protein</fullName>
    </submittedName>
</protein>
<comment type="caution">
    <text evidence="1">The sequence shown here is derived from an EMBL/GenBank/DDBJ whole genome shotgun (WGS) entry which is preliminary data.</text>
</comment>
<dbReference type="AlphaFoldDB" id="A0A256G6C4"/>
<name>A0A256G6C4_9HYPH</name>
<proteinExistence type="predicted"/>
<organism evidence="1 2">
    <name type="scientific">Brucella pseudogrignonensis</name>
    <dbReference type="NCBI Taxonomy" id="419475"/>
    <lineage>
        <taxon>Bacteria</taxon>
        <taxon>Pseudomonadati</taxon>
        <taxon>Pseudomonadota</taxon>
        <taxon>Alphaproteobacteria</taxon>
        <taxon>Hyphomicrobiales</taxon>
        <taxon>Brucellaceae</taxon>
        <taxon>Brucella/Ochrobactrum group</taxon>
        <taxon>Brucella</taxon>
    </lineage>
</organism>
<reference evidence="1 2" key="1">
    <citation type="submission" date="2017-07" db="EMBL/GenBank/DDBJ databases">
        <title>Phylogenetic study on the rhizospheric bacterium Ochrobactrum sp. A44.</title>
        <authorList>
            <person name="Krzyzanowska D.M."/>
            <person name="Ossowicki A."/>
            <person name="Rajewska M."/>
            <person name="Maciag T."/>
            <person name="Kaczynski Z."/>
            <person name="Czerwicka M."/>
            <person name="Jafra S."/>
        </authorList>
    </citation>
    <scope>NUCLEOTIDE SEQUENCE [LARGE SCALE GENOMIC DNA]</scope>
    <source>
        <strain evidence="1 2">CCUG 30717</strain>
    </source>
</reference>
<dbReference type="EMBL" id="NNRM01000044">
    <property type="protein sequence ID" value="OYR22500.1"/>
    <property type="molecule type" value="Genomic_DNA"/>
</dbReference>
<dbReference type="Proteomes" id="UP000216188">
    <property type="component" value="Unassembled WGS sequence"/>
</dbReference>
<sequence>MCRECFIEPQQLPTGTLIAIATASDLPNARDFVAFFRNANSMDFDNSRKSIISKFKAILSTQSIAPN</sequence>
<gene>
    <name evidence="1" type="ORF">CEV34_4332</name>
</gene>